<keyword evidence="5" id="KW-0233">DNA recombination</keyword>
<keyword evidence="3" id="KW-0815">Transposition</keyword>
<protein>
    <recommendedName>
        <fullName evidence="8">Transposase</fullName>
    </recommendedName>
</protein>
<evidence type="ECO:0000256" key="5">
    <source>
        <dbReference type="ARBA" id="ARBA00023172"/>
    </source>
</evidence>
<evidence type="ECO:0008006" key="8">
    <source>
        <dbReference type="Google" id="ProtNLM"/>
    </source>
</evidence>
<gene>
    <name evidence="6" type="ORF">DC094_16140</name>
</gene>
<dbReference type="Proteomes" id="UP000244906">
    <property type="component" value="Unassembled WGS sequence"/>
</dbReference>
<reference evidence="6 7" key="1">
    <citation type="submission" date="2018-04" db="EMBL/GenBank/DDBJ databases">
        <title>Thalassorhabdus spongiae gen. nov., sp. nov., isolated from a marine sponge in South-West Iceland.</title>
        <authorList>
            <person name="Knobloch S."/>
            <person name="Daussin A."/>
            <person name="Johannsson R."/>
            <person name="Marteinsson V.T."/>
        </authorList>
    </citation>
    <scope>NUCLEOTIDE SEQUENCE [LARGE SCALE GENOMIC DNA]</scope>
    <source>
        <strain evidence="6 7">Hp12</strain>
    </source>
</reference>
<dbReference type="Pfam" id="PF00872">
    <property type="entry name" value="Transposase_mut"/>
    <property type="match status" value="1"/>
</dbReference>
<dbReference type="AlphaFoldDB" id="A0A2V1GZK1"/>
<comment type="function">
    <text evidence="1">Required for the transposition of the insertion element.</text>
</comment>
<evidence type="ECO:0000256" key="4">
    <source>
        <dbReference type="ARBA" id="ARBA00023125"/>
    </source>
</evidence>
<organism evidence="6 7">
    <name type="scientific">Pelagibaculum spongiae</name>
    <dbReference type="NCBI Taxonomy" id="2080658"/>
    <lineage>
        <taxon>Bacteria</taxon>
        <taxon>Pseudomonadati</taxon>
        <taxon>Pseudomonadota</taxon>
        <taxon>Gammaproteobacteria</taxon>
        <taxon>Oceanospirillales</taxon>
        <taxon>Pelagibaculum</taxon>
    </lineage>
</organism>
<evidence type="ECO:0000256" key="1">
    <source>
        <dbReference type="ARBA" id="ARBA00002190"/>
    </source>
</evidence>
<comment type="similarity">
    <text evidence="2">Belongs to the transposase mutator family.</text>
</comment>
<evidence type="ECO:0000313" key="7">
    <source>
        <dbReference type="Proteomes" id="UP000244906"/>
    </source>
</evidence>
<dbReference type="EMBL" id="QDDL01000007">
    <property type="protein sequence ID" value="PVZ66790.1"/>
    <property type="molecule type" value="Genomic_DNA"/>
</dbReference>
<evidence type="ECO:0000256" key="2">
    <source>
        <dbReference type="ARBA" id="ARBA00010961"/>
    </source>
</evidence>
<proteinExistence type="inferred from homology"/>
<keyword evidence="7" id="KW-1185">Reference proteome</keyword>
<dbReference type="RefSeq" id="WP_116688153.1">
    <property type="nucleotide sequence ID" value="NZ_CAWNYD010000007.1"/>
</dbReference>
<dbReference type="GO" id="GO:0006313">
    <property type="term" value="P:DNA transposition"/>
    <property type="evidence" value="ECO:0007669"/>
    <property type="project" value="InterPro"/>
</dbReference>
<keyword evidence="4" id="KW-0238">DNA-binding</keyword>
<sequence length="52" mass="6083">MIYSKLMHYTSTSQVQCCISHMTRSSMKFVPYKDYKAVTSDLKKIYRLVTVA</sequence>
<dbReference type="GO" id="GO:0004803">
    <property type="term" value="F:transposase activity"/>
    <property type="evidence" value="ECO:0007669"/>
    <property type="project" value="InterPro"/>
</dbReference>
<accession>A0A2V1GZK1</accession>
<comment type="caution">
    <text evidence="6">The sequence shown here is derived from an EMBL/GenBank/DDBJ whole genome shotgun (WGS) entry which is preliminary data.</text>
</comment>
<dbReference type="GO" id="GO:0003677">
    <property type="term" value="F:DNA binding"/>
    <property type="evidence" value="ECO:0007669"/>
    <property type="project" value="UniProtKB-KW"/>
</dbReference>
<evidence type="ECO:0000256" key="3">
    <source>
        <dbReference type="ARBA" id="ARBA00022578"/>
    </source>
</evidence>
<evidence type="ECO:0000313" key="6">
    <source>
        <dbReference type="EMBL" id="PVZ66790.1"/>
    </source>
</evidence>
<name>A0A2V1GZK1_9GAMM</name>
<dbReference type="InterPro" id="IPR001207">
    <property type="entry name" value="Transposase_mutator"/>
</dbReference>